<evidence type="ECO:0000259" key="11">
    <source>
        <dbReference type="PROSITE" id="PS51384"/>
    </source>
</evidence>
<dbReference type="InterPro" id="IPR013130">
    <property type="entry name" value="Fe3_Rdtase_TM_dom"/>
</dbReference>
<comment type="catalytic activity">
    <reaction evidence="7">
        <text>NADPH + 2 O2 = 2 superoxide + NADP(+) + H(+)</text>
        <dbReference type="Rhea" id="RHEA:63180"/>
        <dbReference type="ChEBI" id="CHEBI:15378"/>
        <dbReference type="ChEBI" id="CHEBI:15379"/>
        <dbReference type="ChEBI" id="CHEBI:18421"/>
        <dbReference type="ChEBI" id="CHEBI:57783"/>
        <dbReference type="ChEBI" id="CHEBI:58349"/>
    </reaction>
</comment>
<evidence type="ECO:0000256" key="7">
    <source>
        <dbReference type="ARBA" id="ARBA00049908"/>
    </source>
</evidence>
<dbReference type="Pfam" id="PF08022">
    <property type="entry name" value="FAD_binding_8"/>
    <property type="match status" value="1"/>
</dbReference>
<dbReference type="PANTHER" id="PTHR11972:SF58">
    <property type="entry name" value="NADPH OXIDASE 5"/>
    <property type="match status" value="1"/>
</dbReference>
<dbReference type="InterPro" id="IPR018247">
    <property type="entry name" value="EF_Hand_1_Ca_BS"/>
</dbReference>
<dbReference type="GO" id="GO:0016175">
    <property type="term" value="F:superoxide-generating NAD(P)H oxidase activity"/>
    <property type="evidence" value="ECO:0007669"/>
    <property type="project" value="TreeGrafter"/>
</dbReference>
<dbReference type="GO" id="GO:0006952">
    <property type="term" value="P:defense response"/>
    <property type="evidence" value="ECO:0007669"/>
    <property type="project" value="TreeGrafter"/>
</dbReference>
<dbReference type="CDD" id="cd00051">
    <property type="entry name" value="EFh"/>
    <property type="match status" value="2"/>
</dbReference>
<dbReference type="PRINTS" id="PR00466">
    <property type="entry name" value="GP91PHOX"/>
</dbReference>
<keyword evidence="3" id="KW-0106">Calcium</keyword>
<feature type="transmembrane region" description="Helical" evidence="9">
    <location>
        <begin position="385"/>
        <end position="406"/>
    </location>
</feature>
<dbReference type="PROSITE" id="PS50222">
    <property type="entry name" value="EF_HAND_2"/>
    <property type="match status" value="3"/>
</dbReference>
<evidence type="ECO:0000256" key="6">
    <source>
        <dbReference type="ARBA" id="ARBA00023136"/>
    </source>
</evidence>
<dbReference type="Pfam" id="PF13499">
    <property type="entry name" value="EF-hand_7"/>
    <property type="match status" value="1"/>
</dbReference>
<evidence type="ECO:0000259" key="10">
    <source>
        <dbReference type="PROSITE" id="PS50222"/>
    </source>
</evidence>
<feature type="transmembrane region" description="Helical" evidence="9">
    <location>
        <begin position="462"/>
        <end position="484"/>
    </location>
</feature>
<protein>
    <submittedName>
        <fullName evidence="12">NADPH oxidase 5</fullName>
    </submittedName>
</protein>
<feature type="domain" description="FAD-binding FR-type" evidence="11">
    <location>
        <begin position="584"/>
        <end position="731"/>
    </location>
</feature>
<feature type="region of interest" description="Disordered" evidence="8">
    <location>
        <begin position="84"/>
        <end position="136"/>
    </location>
</feature>
<feature type="domain" description="EF-hand" evidence="10">
    <location>
        <begin position="308"/>
        <end position="343"/>
    </location>
</feature>
<feature type="compositionally biased region" description="Polar residues" evidence="8">
    <location>
        <begin position="91"/>
        <end position="106"/>
    </location>
</feature>
<dbReference type="InterPro" id="IPR002048">
    <property type="entry name" value="EF_hand_dom"/>
</dbReference>
<dbReference type="Gene3D" id="1.10.238.10">
    <property type="entry name" value="EF-hand"/>
    <property type="match status" value="1"/>
</dbReference>
<dbReference type="InterPro" id="IPR017938">
    <property type="entry name" value="Riboflavin_synthase-like_b-brl"/>
</dbReference>
<keyword evidence="2 9" id="KW-0812">Transmembrane</keyword>
<name>A0AAV3ZMM4_9GAST</name>
<feature type="domain" description="EF-hand" evidence="10">
    <location>
        <begin position="264"/>
        <end position="299"/>
    </location>
</feature>
<keyword evidence="5" id="KW-0560">Oxidoreductase</keyword>
<dbReference type="PANTHER" id="PTHR11972">
    <property type="entry name" value="NADPH OXIDASE"/>
    <property type="match status" value="1"/>
</dbReference>
<dbReference type="SUPFAM" id="SSF52343">
    <property type="entry name" value="Ferredoxin reductase-like, C-terminal NADP-linked domain"/>
    <property type="match status" value="1"/>
</dbReference>
<dbReference type="AlphaFoldDB" id="A0AAV3ZMM4"/>
<proteinExistence type="predicted"/>
<feature type="transmembrane region" description="Helical" evidence="9">
    <location>
        <begin position="412"/>
        <end position="433"/>
    </location>
</feature>
<dbReference type="EMBL" id="BLXT01002535">
    <property type="protein sequence ID" value="GFN95781.1"/>
    <property type="molecule type" value="Genomic_DNA"/>
</dbReference>
<dbReference type="InterPro" id="IPR011992">
    <property type="entry name" value="EF-hand-dom_pair"/>
</dbReference>
<organism evidence="12 13">
    <name type="scientific">Plakobranchus ocellatus</name>
    <dbReference type="NCBI Taxonomy" id="259542"/>
    <lineage>
        <taxon>Eukaryota</taxon>
        <taxon>Metazoa</taxon>
        <taxon>Spiralia</taxon>
        <taxon>Lophotrochozoa</taxon>
        <taxon>Mollusca</taxon>
        <taxon>Gastropoda</taxon>
        <taxon>Heterobranchia</taxon>
        <taxon>Euthyneura</taxon>
        <taxon>Panpulmonata</taxon>
        <taxon>Sacoglossa</taxon>
        <taxon>Placobranchoidea</taxon>
        <taxon>Plakobranchidae</taxon>
        <taxon>Plakobranchus</taxon>
    </lineage>
</organism>
<dbReference type="SFLD" id="SFLDG01169">
    <property type="entry name" value="NADPH_oxidase_subgroup_(NOX)"/>
    <property type="match status" value="1"/>
</dbReference>
<dbReference type="PROSITE" id="PS51384">
    <property type="entry name" value="FAD_FR"/>
    <property type="match status" value="1"/>
</dbReference>
<dbReference type="InterPro" id="IPR000778">
    <property type="entry name" value="Cyt_b245_heavy_chain"/>
</dbReference>
<evidence type="ECO:0000256" key="2">
    <source>
        <dbReference type="ARBA" id="ARBA00022692"/>
    </source>
</evidence>
<feature type="transmembrane region" description="Helical" evidence="9">
    <location>
        <begin position="504"/>
        <end position="529"/>
    </location>
</feature>
<evidence type="ECO:0000256" key="3">
    <source>
        <dbReference type="ARBA" id="ARBA00022837"/>
    </source>
</evidence>
<keyword evidence="4 9" id="KW-1133">Transmembrane helix</keyword>
<dbReference type="CDD" id="cd06186">
    <property type="entry name" value="NOX_Duox_like_FAD_NADP"/>
    <property type="match status" value="1"/>
</dbReference>
<feature type="transmembrane region" description="Helical" evidence="9">
    <location>
        <begin position="566"/>
        <end position="583"/>
    </location>
</feature>
<dbReference type="Pfam" id="PF13202">
    <property type="entry name" value="EF-hand_5"/>
    <property type="match status" value="1"/>
</dbReference>
<dbReference type="InterPro" id="IPR039261">
    <property type="entry name" value="FNR_nucleotide-bd"/>
</dbReference>
<dbReference type="GO" id="GO:0043020">
    <property type="term" value="C:NADPH oxidase complex"/>
    <property type="evidence" value="ECO:0007669"/>
    <property type="project" value="TreeGrafter"/>
</dbReference>
<evidence type="ECO:0000256" key="9">
    <source>
        <dbReference type="SAM" id="Phobius"/>
    </source>
</evidence>
<feature type="compositionally biased region" description="Polar residues" evidence="8">
    <location>
        <begin position="119"/>
        <end position="133"/>
    </location>
</feature>
<evidence type="ECO:0000313" key="13">
    <source>
        <dbReference type="Proteomes" id="UP000735302"/>
    </source>
</evidence>
<dbReference type="InterPro" id="IPR017927">
    <property type="entry name" value="FAD-bd_FR_type"/>
</dbReference>
<keyword evidence="13" id="KW-1185">Reference proteome</keyword>
<dbReference type="InterPro" id="IPR013112">
    <property type="entry name" value="FAD-bd_8"/>
</dbReference>
<dbReference type="GO" id="GO:0042554">
    <property type="term" value="P:superoxide anion generation"/>
    <property type="evidence" value="ECO:0007669"/>
    <property type="project" value="TreeGrafter"/>
</dbReference>
<dbReference type="SMART" id="SM00054">
    <property type="entry name" value="EFh"/>
    <property type="match status" value="3"/>
</dbReference>
<feature type="compositionally biased region" description="Basic and acidic residues" evidence="8">
    <location>
        <begin position="1"/>
        <end position="10"/>
    </location>
</feature>
<dbReference type="InterPro" id="IPR050369">
    <property type="entry name" value="RBOH/FRE"/>
</dbReference>
<dbReference type="Proteomes" id="UP000735302">
    <property type="component" value="Unassembled WGS sequence"/>
</dbReference>
<dbReference type="PROSITE" id="PS00018">
    <property type="entry name" value="EF_HAND_1"/>
    <property type="match status" value="2"/>
</dbReference>
<comment type="caution">
    <text evidence="12">The sequence shown here is derived from an EMBL/GenBank/DDBJ whole genome shotgun (WGS) entry which is preliminary data.</text>
</comment>
<evidence type="ECO:0000256" key="8">
    <source>
        <dbReference type="SAM" id="MobiDB-lite"/>
    </source>
</evidence>
<feature type="domain" description="EF-hand" evidence="10">
    <location>
        <begin position="228"/>
        <end position="263"/>
    </location>
</feature>
<gene>
    <name evidence="12" type="ORF">PoB_002228700</name>
</gene>
<dbReference type="Gene3D" id="2.40.30.10">
    <property type="entry name" value="Translation factors"/>
    <property type="match status" value="1"/>
</dbReference>
<comment type="subcellular location">
    <subcellularLocation>
        <location evidence="1">Membrane</location>
        <topology evidence="1">Multi-pass membrane protein</topology>
    </subcellularLocation>
</comment>
<evidence type="ECO:0000313" key="12">
    <source>
        <dbReference type="EMBL" id="GFN95781.1"/>
    </source>
</evidence>
<dbReference type="SUPFAM" id="SSF63380">
    <property type="entry name" value="Riboflavin synthase domain-like"/>
    <property type="match status" value="1"/>
</dbReference>
<evidence type="ECO:0000256" key="5">
    <source>
        <dbReference type="ARBA" id="ARBA00023002"/>
    </source>
</evidence>
<evidence type="ECO:0000256" key="4">
    <source>
        <dbReference type="ARBA" id="ARBA00022989"/>
    </source>
</evidence>
<dbReference type="Pfam" id="PF01794">
    <property type="entry name" value="Ferric_reduct"/>
    <property type="match status" value="1"/>
</dbReference>
<dbReference type="FunFam" id="2.40.30.10:FF:000056">
    <property type="entry name" value="NADPH oxidase 5"/>
    <property type="match status" value="1"/>
</dbReference>
<feature type="compositionally biased region" description="Low complexity" evidence="8">
    <location>
        <begin position="48"/>
        <end position="57"/>
    </location>
</feature>
<keyword evidence="6 9" id="KW-0472">Membrane</keyword>
<feature type="region of interest" description="Disordered" evidence="8">
    <location>
        <begin position="1"/>
        <end position="57"/>
    </location>
</feature>
<sequence>MAHARSEHVNGIDNTGYVDDKGPKGDQPVLKNYKGDTSYRVPEATVDSGISPSSSFSDLERDVVVSFQPARSRDHLDVNEDITNGGHDDNLSFNNTAQQKTGQKNRLTPILKKKAVQRRPSNVSFEESINQPPLNGGDGIGYTEGDNVHPHSARDRQMMERKSSHTAVDMEVNMNSGSTVDVTQVAHTMNPDELEETLRKIRRRFAKYANRDNCITEQQFYEALGENKDSFFAERFFHFLDKDRNGQLDMAELEHGARILLSGRTAEKVAFVFTLYDIDGNGTIERSELNQVLTSCVLESKMKLNENEIALLSDTMFDEADTDGDGFMSEENLASMVNKFPNALEALTKNASLWLQSDVNDKKDSRCKCPEMFSRRYIANRYKKLSFLAVFWVLNAALFILNALLYRDSNGYIIFARGCGMCLNFCSALILLLPLRKSISYLRLTPLSAILPLDHNISLHKLVGIVIVVWSVGHTAGHLGNAIWLTERTNLTVPRILFTTDAKIGWVAHLAPLTGVILDVILLIMFVASMPFVRRSGYFQTFYWTHKLYLPYYILTIIHAKNFWKWMLLPGLIFIIETLIMYIRRRGGSTITRISLLPSAVTQLVITKPPGFDFHAGDYVYVKIPVIAKYEWHPFTISSAPEQEDTFWLHIRSAGHWTKKLREHLLTHYSPKKDSVPSTVDMKRRASSIAWFTQRPSMAVAKETSIRRRTITKDVNIQVYVDGPYGSPCREIFETEHAILIGSGIGATPFASILQSITNRYAVIGSF</sequence>
<dbReference type="Gene3D" id="3.40.50.80">
    <property type="entry name" value="Nucleotide-binding domain of ferredoxin-NADP reductase (FNR) module"/>
    <property type="match status" value="1"/>
</dbReference>
<dbReference type="GO" id="GO:0005509">
    <property type="term" value="F:calcium ion binding"/>
    <property type="evidence" value="ECO:0007669"/>
    <property type="project" value="InterPro"/>
</dbReference>
<evidence type="ECO:0000256" key="1">
    <source>
        <dbReference type="ARBA" id="ARBA00004141"/>
    </source>
</evidence>
<accession>A0AAV3ZMM4</accession>
<dbReference type="SUPFAM" id="SSF47473">
    <property type="entry name" value="EF-hand"/>
    <property type="match status" value="1"/>
</dbReference>
<reference evidence="12 13" key="1">
    <citation type="journal article" date="2021" name="Elife">
        <title>Chloroplast acquisition without the gene transfer in kleptoplastic sea slugs, Plakobranchus ocellatus.</title>
        <authorList>
            <person name="Maeda T."/>
            <person name="Takahashi S."/>
            <person name="Yoshida T."/>
            <person name="Shimamura S."/>
            <person name="Takaki Y."/>
            <person name="Nagai Y."/>
            <person name="Toyoda A."/>
            <person name="Suzuki Y."/>
            <person name="Arimoto A."/>
            <person name="Ishii H."/>
            <person name="Satoh N."/>
            <person name="Nishiyama T."/>
            <person name="Hasebe M."/>
            <person name="Maruyama T."/>
            <person name="Minagawa J."/>
            <person name="Obokata J."/>
            <person name="Shigenobu S."/>
        </authorList>
    </citation>
    <scope>NUCLEOTIDE SEQUENCE [LARGE SCALE GENOMIC DNA]</scope>
</reference>